<accession>A0ABS6V707</accession>
<evidence type="ECO:0000259" key="3">
    <source>
        <dbReference type="Pfam" id="PF02729"/>
    </source>
</evidence>
<dbReference type="InterPro" id="IPR006132">
    <property type="entry name" value="Asp/Orn_carbamoyltranf_P-bd"/>
</dbReference>
<dbReference type="RefSeq" id="WP_218633264.1">
    <property type="nucleotide sequence ID" value="NZ_JAHVAH010000001.1"/>
</dbReference>
<dbReference type="NCBIfam" id="NF001986">
    <property type="entry name" value="PRK00779.1"/>
    <property type="match status" value="1"/>
</dbReference>
<evidence type="ECO:0000313" key="5">
    <source>
        <dbReference type="Proteomes" id="UP000698028"/>
    </source>
</evidence>
<reference evidence="4 5" key="1">
    <citation type="submission" date="2021-07" db="EMBL/GenBank/DDBJ databases">
        <title>The draft genome sequence of Sphingomicrobium sp. B8.</title>
        <authorList>
            <person name="Mu L."/>
        </authorList>
    </citation>
    <scope>NUCLEOTIDE SEQUENCE [LARGE SCALE GENOMIC DNA]</scope>
    <source>
        <strain evidence="4 5">B8</strain>
    </source>
</reference>
<dbReference type="GO" id="GO:0004585">
    <property type="term" value="F:ornithine carbamoyltransferase activity"/>
    <property type="evidence" value="ECO:0007669"/>
    <property type="project" value="UniProtKB-EC"/>
</dbReference>
<comment type="caution">
    <text evidence="4">The sequence shown here is derived from an EMBL/GenBank/DDBJ whole genome shotgun (WGS) entry which is preliminary data.</text>
</comment>
<feature type="domain" description="Aspartate/ornithine carbamoyltransferase Asp/Orn-binding" evidence="2">
    <location>
        <begin position="138"/>
        <end position="283"/>
    </location>
</feature>
<dbReference type="Pfam" id="PF02729">
    <property type="entry name" value="OTCace_N"/>
    <property type="match status" value="1"/>
</dbReference>
<dbReference type="InterPro" id="IPR002292">
    <property type="entry name" value="Orn/put_carbamltrans"/>
</dbReference>
<keyword evidence="4" id="KW-0808">Transferase</keyword>
<keyword evidence="5" id="KW-1185">Reference proteome</keyword>
<protein>
    <recommendedName>
        <fullName evidence="1">Ornithine carbamoyltransferase</fullName>
        <ecNumber evidence="1">2.1.3.3</ecNumber>
    </recommendedName>
</protein>
<dbReference type="Proteomes" id="UP000698028">
    <property type="component" value="Unassembled WGS sequence"/>
</dbReference>
<dbReference type="NCBIfam" id="TIGR00658">
    <property type="entry name" value="orni_carb_tr"/>
    <property type="match status" value="1"/>
</dbReference>
<evidence type="ECO:0000256" key="1">
    <source>
        <dbReference type="NCBIfam" id="TIGR00658"/>
    </source>
</evidence>
<proteinExistence type="predicted"/>
<evidence type="ECO:0000259" key="2">
    <source>
        <dbReference type="Pfam" id="PF00185"/>
    </source>
</evidence>
<organism evidence="4 5">
    <name type="scientific">Sphingomicrobium clamense</name>
    <dbReference type="NCBI Taxonomy" id="2851013"/>
    <lineage>
        <taxon>Bacteria</taxon>
        <taxon>Pseudomonadati</taxon>
        <taxon>Pseudomonadota</taxon>
        <taxon>Alphaproteobacteria</taxon>
        <taxon>Sphingomonadales</taxon>
        <taxon>Sphingomonadaceae</taxon>
        <taxon>Sphingomicrobium</taxon>
    </lineage>
</organism>
<gene>
    <name evidence="4" type="primary">argF</name>
    <name evidence="4" type="ORF">KTQ36_08590</name>
</gene>
<feature type="domain" description="Aspartate/ornithine carbamoyltransferase carbamoyl-P binding" evidence="3">
    <location>
        <begin position="2"/>
        <end position="132"/>
    </location>
</feature>
<name>A0ABS6V707_9SPHN</name>
<evidence type="ECO:0000313" key="4">
    <source>
        <dbReference type="EMBL" id="MBW0145350.1"/>
    </source>
</evidence>
<dbReference type="PANTHER" id="PTHR45753">
    <property type="entry name" value="ORNITHINE CARBAMOYLTRANSFERASE, MITOCHONDRIAL"/>
    <property type="match status" value="1"/>
</dbReference>
<dbReference type="PANTHER" id="PTHR45753:SF3">
    <property type="entry name" value="ORNITHINE TRANSCARBAMYLASE, MITOCHONDRIAL"/>
    <property type="match status" value="1"/>
</dbReference>
<dbReference type="EC" id="2.1.3.3" evidence="1"/>
<sequence length="289" mass="30683">MLTLAEMSRETIEAMLSLAEGDCGRPLEGKGVALLFEKPSARTRHSMEMAVVALGGHPVYVRADEVGIGGRESVEDIARTLACYHAIVAARVKDHGVLEAMQAATQETPVLNMLSDIAHPLQGLADLLTIKQLRGSIEGAKIAFIGDGNNVARSLAEGASKLGAEFVLAAPEGYAFEEATASLPSVSQTDDPAAATQGADFVYTDVWVSMGQDGEGEARREAFLPYQVDEALMAHADEDAKFLHCLPAIRGQEVSASVIDGPQSAVWRQAENRLHSARGAMAYLLGVQP</sequence>
<dbReference type="InterPro" id="IPR006131">
    <property type="entry name" value="Asp_carbamoyltransf_Asp/Orn-bd"/>
</dbReference>
<dbReference type="EMBL" id="JAHVAH010000001">
    <property type="protein sequence ID" value="MBW0145350.1"/>
    <property type="molecule type" value="Genomic_DNA"/>
</dbReference>
<dbReference type="Pfam" id="PF00185">
    <property type="entry name" value="OTCace"/>
    <property type="match status" value="1"/>
</dbReference>